<proteinExistence type="predicted"/>
<accession>A0A8J6EUD6</accession>
<gene>
    <name evidence="1" type="ORF">GDO78_003942</name>
</gene>
<evidence type="ECO:0000313" key="2">
    <source>
        <dbReference type="Proteomes" id="UP000770717"/>
    </source>
</evidence>
<dbReference type="Proteomes" id="UP000770717">
    <property type="component" value="Unassembled WGS sequence"/>
</dbReference>
<comment type="caution">
    <text evidence="1">The sequence shown here is derived from an EMBL/GenBank/DDBJ whole genome shotgun (WGS) entry which is preliminary data.</text>
</comment>
<organism evidence="1 2">
    <name type="scientific">Eleutherodactylus coqui</name>
    <name type="common">Puerto Rican coqui</name>
    <dbReference type="NCBI Taxonomy" id="57060"/>
    <lineage>
        <taxon>Eukaryota</taxon>
        <taxon>Metazoa</taxon>
        <taxon>Chordata</taxon>
        <taxon>Craniata</taxon>
        <taxon>Vertebrata</taxon>
        <taxon>Euteleostomi</taxon>
        <taxon>Amphibia</taxon>
        <taxon>Batrachia</taxon>
        <taxon>Anura</taxon>
        <taxon>Neobatrachia</taxon>
        <taxon>Hyloidea</taxon>
        <taxon>Eleutherodactylidae</taxon>
        <taxon>Eleutherodactylinae</taxon>
        <taxon>Eleutherodactylus</taxon>
        <taxon>Eleutherodactylus</taxon>
    </lineage>
</organism>
<dbReference type="EMBL" id="WNTK01000012">
    <property type="protein sequence ID" value="KAG9475797.1"/>
    <property type="molecule type" value="Genomic_DNA"/>
</dbReference>
<dbReference type="AlphaFoldDB" id="A0A8J6EUD6"/>
<name>A0A8J6EUD6_ELECQ</name>
<reference evidence="1" key="1">
    <citation type="thesis" date="2020" institute="ProQuest LLC" country="789 East Eisenhower Parkway, Ann Arbor, MI, USA">
        <title>Comparative Genomics and Chromosome Evolution.</title>
        <authorList>
            <person name="Mudd A.B."/>
        </authorList>
    </citation>
    <scope>NUCLEOTIDE SEQUENCE</scope>
    <source>
        <strain evidence="1">HN-11 Male</strain>
        <tissue evidence="1">Kidney and liver</tissue>
    </source>
</reference>
<keyword evidence="2" id="KW-1185">Reference proteome</keyword>
<evidence type="ECO:0000313" key="1">
    <source>
        <dbReference type="EMBL" id="KAG9475797.1"/>
    </source>
</evidence>
<sequence length="125" mass="13925">MESITRRLIKLVFLSSHFLPSPVQMNLKASKETAGSLLQLHLEKPLGQKSLRLGRESELLIKLVTCCVVLPHSDPNTERALLRGKEERIEFTGGRRTAQSASGGQFQAMNQLLSGMLSWLSRDPI</sequence>
<protein>
    <submittedName>
        <fullName evidence="1">Uncharacterized protein</fullName>
    </submittedName>
</protein>